<gene>
    <name evidence="1" type="ORF">K2173_023761</name>
</gene>
<comment type="caution">
    <text evidence="1">The sequence shown here is derived from an EMBL/GenBank/DDBJ whole genome shotgun (WGS) entry which is preliminary data.</text>
</comment>
<protein>
    <submittedName>
        <fullName evidence="1">Uncharacterized protein</fullName>
    </submittedName>
</protein>
<dbReference type="AlphaFoldDB" id="A0AAV8TKM8"/>
<accession>A0AAV8TKM8</accession>
<keyword evidence="2" id="KW-1185">Reference proteome</keyword>
<name>A0AAV8TKM8_9ROSI</name>
<dbReference type="EMBL" id="JAIWQS010000005">
    <property type="protein sequence ID" value="KAJ8766514.1"/>
    <property type="molecule type" value="Genomic_DNA"/>
</dbReference>
<dbReference type="Proteomes" id="UP001159364">
    <property type="component" value="Linkage Group LG05"/>
</dbReference>
<reference evidence="1 2" key="1">
    <citation type="submission" date="2021-09" db="EMBL/GenBank/DDBJ databases">
        <title>Genomic insights and catalytic innovation underlie evolution of tropane alkaloids biosynthesis.</title>
        <authorList>
            <person name="Wang Y.-J."/>
            <person name="Tian T."/>
            <person name="Huang J.-P."/>
            <person name="Huang S.-X."/>
        </authorList>
    </citation>
    <scope>NUCLEOTIDE SEQUENCE [LARGE SCALE GENOMIC DNA]</scope>
    <source>
        <strain evidence="1">KIB-2018</strain>
        <tissue evidence="1">Leaf</tissue>
    </source>
</reference>
<evidence type="ECO:0000313" key="2">
    <source>
        <dbReference type="Proteomes" id="UP001159364"/>
    </source>
</evidence>
<proteinExistence type="predicted"/>
<organism evidence="1 2">
    <name type="scientific">Erythroxylum novogranatense</name>
    <dbReference type="NCBI Taxonomy" id="1862640"/>
    <lineage>
        <taxon>Eukaryota</taxon>
        <taxon>Viridiplantae</taxon>
        <taxon>Streptophyta</taxon>
        <taxon>Embryophyta</taxon>
        <taxon>Tracheophyta</taxon>
        <taxon>Spermatophyta</taxon>
        <taxon>Magnoliopsida</taxon>
        <taxon>eudicotyledons</taxon>
        <taxon>Gunneridae</taxon>
        <taxon>Pentapetalae</taxon>
        <taxon>rosids</taxon>
        <taxon>fabids</taxon>
        <taxon>Malpighiales</taxon>
        <taxon>Erythroxylaceae</taxon>
        <taxon>Erythroxylum</taxon>
    </lineage>
</organism>
<evidence type="ECO:0000313" key="1">
    <source>
        <dbReference type="EMBL" id="KAJ8766514.1"/>
    </source>
</evidence>
<sequence length="101" mass="11472">MILTQYSSSEFSVQSNHIILRTQENVTSDVTTSLRGLIIVRSAEGDIDHMFLSAEFQRKASSQAFLCSFWGNDCFVKHSTRNPFGLAFLSHNSEDDYYIVL</sequence>